<dbReference type="PANTHER" id="PTHR12277:SF81">
    <property type="entry name" value="PROTEIN ABHD13"/>
    <property type="match status" value="1"/>
</dbReference>
<feature type="domain" description="AB hydrolase-1" evidence="1">
    <location>
        <begin position="8"/>
        <end position="129"/>
    </location>
</feature>
<dbReference type="OrthoDB" id="446723at2759"/>
<sequence>MGAISSGASDKIHVIAVDYRGFGYSTGSPTEGGIVVDAVALVDWALTVAKIPPNRILLLGQSLGTAVATAAAEHFSMTTPQIDFAGLILVAGFSDIPTLLLTYSIVGFFPLLSPLRPYPTVQKWFAGRMVDKWNTADRLANYVRASERVKLFLIHSKNDHEISWTHSDALFYSAANATSQQGMTVKQINSMKAKFDLGEAGLVNTWRTPGKTIRQEIIGYGAHNRIVTYAPVALAVFRAFGI</sequence>
<dbReference type="SUPFAM" id="SSF53474">
    <property type="entry name" value="alpha/beta-Hydrolases"/>
    <property type="match status" value="1"/>
</dbReference>
<dbReference type="Gene3D" id="3.40.50.1820">
    <property type="entry name" value="alpha/beta hydrolase"/>
    <property type="match status" value="1"/>
</dbReference>
<organism evidence="2 3">
    <name type="scientific">Glutinoglossum americanum</name>
    <dbReference type="NCBI Taxonomy" id="1670608"/>
    <lineage>
        <taxon>Eukaryota</taxon>
        <taxon>Fungi</taxon>
        <taxon>Dikarya</taxon>
        <taxon>Ascomycota</taxon>
        <taxon>Pezizomycotina</taxon>
        <taxon>Geoglossomycetes</taxon>
        <taxon>Geoglossales</taxon>
        <taxon>Geoglossaceae</taxon>
        <taxon>Glutinoglossum</taxon>
    </lineage>
</organism>
<dbReference type="InterPro" id="IPR029058">
    <property type="entry name" value="AB_hydrolase_fold"/>
</dbReference>
<dbReference type="EMBL" id="JAGHQL010000158">
    <property type="protein sequence ID" value="KAH0537185.1"/>
    <property type="molecule type" value="Genomic_DNA"/>
</dbReference>
<dbReference type="AlphaFoldDB" id="A0A9P8I655"/>
<dbReference type="PANTHER" id="PTHR12277">
    <property type="entry name" value="ALPHA/BETA HYDROLASE DOMAIN-CONTAINING PROTEIN"/>
    <property type="match status" value="1"/>
</dbReference>
<evidence type="ECO:0000313" key="3">
    <source>
        <dbReference type="Proteomes" id="UP000698800"/>
    </source>
</evidence>
<keyword evidence="3" id="KW-1185">Reference proteome</keyword>
<dbReference type="Pfam" id="PF12697">
    <property type="entry name" value="Abhydrolase_6"/>
    <property type="match status" value="1"/>
</dbReference>
<dbReference type="InterPro" id="IPR000073">
    <property type="entry name" value="AB_hydrolase_1"/>
</dbReference>
<evidence type="ECO:0000313" key="2">
    <source>
        <dbReference type="EMBL" id="KAH0537185.1"/>
    </source>
</evidence>
<accession>A0A9P8I655</accession>
<protein>
    <recommendedName>
        <fullName evidence="1">AB hydrolase-1 domain-containing protein</fullName>
    </recommendedName>
</protein>
<evidence type="ECO:0000259" key="1">
    <source>
        <dbReference type="Pfam" id="PF12697"/>
    </source>
</evidence>
<comment type="caution">
    <text evidence="2">The sequence shown here is derived from an EMBL/GenBank/DDBJ whole genome shotgun (WGS) entry which is preliminary data.</text>
</comment>
<proteinExistence type="predicted"/>
<reference evidence="2" key="1">
    <citation type="submission" date="2021-03" db="EMBL/GenBank/DDBJ databases">
        <title>Comparative genomics and phylogenomic investigation of the class Geoglossomycetes provide insights into ecological specialization and systematics.</title>
        <authorList>
            <person name="Melie T."/>
            <person name="Pirro S."/>
            <person name="Miller A.N."/>
            <person name="Quandt A."/>
        </authorList>
    </citation>
    <scope>NUCLEOTIDE SEQUENCE</scope>
    <source>
        <strain evidence="2">GBOQ0MN5Z8</strain>
    </source>
</reference>
<name>A0A9P8I655_9PEZI</name>
<gene>
    <name evidence="2" type="ORF">FGG08_006010</name>
</gene>
<dbReference type="Proteomes" id="UP000698800">
    <property type="component" value="Unassembled WGS sequence"/>
</dbReference>